<dbReference type="Gene3D" id="3.30.70.660">
    <property type="entry name" value="Pseudouridine synthase I, catalytic domain, C-terminal subdomain"/>
    <property type="match status" value="1"/>
</dbReference>
<feature type="binding site" evidence="4 6">
    <location>
        <position position="137"/>
    </location>
    <ligand>
        <name>substrate</name>
    </ligand>
</feature>
<dbReference type="KEGG" id="sapp:SAC06_08250"/>
<dbReference type="NCBIfam" id="TIGR00071">
    <property type="entry name" value="hisT_truA"/>
    <property type="match status" value="1"/>
</dbReference>
<dbReference type="GO" id="GO:0031119">
    <property type="term" value="P:tRNA pseudouridine synthesis"/>
    <property type="evidence" value="ECO:0007669"/>
    <property type="project" value="UniProtKB-UniRule"/>
</dbReference>
<feature type="region of interest" description="Disordered" evidence="8">
    <location>
        <begin position="280"/>
        <end position="302"/>
    </location>
</feature>
<evidence type="ECO:0000256" key="8">
    <source>
        <dbReference type="SAM" id="MobiDB-lite"/>
    </source>
</evidence>
<dbReference type="GO" id="GO:0003723">
    <property type="term" value="F:RNA binding"/>
    <property type="evidence" value="ECO:0007669"/>
    <property type="project" value="InterPro"/>
</dbReference>
<dbReference type="InterPro" id="IPR020094">
    <property type="entry name" value="TruA/RsuA/RluB/E/F_N"/>
</dbReference>
<keyword evidence="2 4" id="KW-0819">tRNA processing</keyword>
<evidence type="ECO:0000256" key="4">
    <source>
        <dbReference type="HAMAP-Rule" id="MF_00171"/>
    </source>
</evidence>
<dbReference type="PIRSF" id="PIRSF001430">
    <property type="entry name" value="tRNA_psdUrid_synth"/>
    <property type="match status" value="1"/>
</dbReference>
<evidence type="ECO:0000259" key="9">
    <source>
        <dbReference type="Pfam" id="PF01416"/>
    </source>
</evidence>
<evidence type="ECO:0000256" key="1">
    <source>
        <dbReference type="ARBA" id="ARBA00009375"/>
    </source>
</evidence>
<gene>
    <name evidence="4 10" type="primary">truA</name>
    <name evidence="10" type="ORF">SAC06_08250</name>
</gene>
<accession>A0AAU7V6K2</accession>
<keyword evidence="3 4" id="KW-0413">Isomerase</keyword>
<dbReference type="Gene3D" id="3.30.70.580">
    <property type="entry name" value="Pseudouridine synthase I, catalytic domain, N-terminal subdomain"/>
    <property type="match status" value="1"/>
</dbReference>
<organism evidence="10">
    <name type="scientific">Scrofimicrobium appendicitidis</name>
    <dbReference type="NCBI Taxonomy" id="3079930"/>
    <lineage>
        <taxon>Bacteria</taxon>
        <taxon>Bacillati</taxon>
        <taxon>Actinomycetota</taxon>
        <taxon>Actinomycetes</taxon>
        <taxon>Actinomycetales</taxon>
        <taxon>Actinomycetaceae</taxon>
        <taxon>Scrofimicrobium</taxon>
    </lineage>
</organism>
<dbReference type="EC" id="5.4.99.12" evidence="4"/>
<dbReference type="CDD" id="cd02570">
    <property type="entry name" value="PseudoU_synth_EcTruA"/>
    <property type="match status" value="1"/>
</dbReference>
<comment type="function">
    <text evidence="4">Formation of pseudouridine at positions 38, 39 and 40 in the anticodon stem and loop of transfer RNAs.</text>
</comment>
<evidence type="ECO:0000256" key="2">
    <source>
        <dbReference type="ARBA" id="ARBA00022694"/>
    </source>
</evidence>
<evidence type="ECO:0000256" key="6">
    <source>
        <dbReference type="PIRSR" id="PIRSR001430-2"/>
    </source>
</evidence>
<feature type="active site" description="Nucleophile" evidence="4 5">
    <location>
        <position position="60"/>
    </location>
</feature>
<comment type="subunit">
    <text evidence="4">Homodimer.</text>
</comment>
<dbReference type="EMBL" id="CP138335">
    <property type="protein sequence ID" value="XBW07624.1"/>
    <property type="molecule type" value="Genomic_DNA"/>
</dbReference>
<proteinExistence type="inferred from homology"/>
<dbReference type="RefSeq" id="WP_350257829.1">
    <property type="nucleotide sequence ID" value="NZ_CP138335.1"/>
</dbReference>
<dbReference type="SUPFAM" id="SSF55120">
    <property type="entry name" value="Pseudouridine synthase"/>
    <property type="match status" value="1"/>
</dbReference>
<comment type="caution">
    <text evidence="4">Lacks conserved residue(s) required for the propagation of feature annotation.</text>
</comment>
<comment type="similarity">
    <text evidence="1 4 7">Belongs to the tRNA pseudouridine synthase TruA family.</text>
</comment>
<name>A0AAU7V6K2_9ACTO</name>
<sequence length="302" mass="33785">MAGLSVADLQRLRLDLAYDGTFFHGWAAQPGLRTVQGDLEEALATVLRRPVQLTVAGRTDAGVHAAAQVAHLDVNEAEAGQLTVRRLQGLLDRLEDRYWRQGSFPERPGGTGDIVLRSITPVSQEFDARFSATARHYRYRIADRSSLRDPASRWSTWWSPSELDQELMNTGAQQLCGEWDFLSFCRPREGATTIRTLRHLTVTRDEADGTLAVEVSADAFCHSMVRTLVGALVEVGRGHRTLDWLAELVRHPSRQWGVPVVPARGLTLVGVDYPPREQWAERAREARRRRDSEESGTVPPSL</sequence>
<comment type="catalytic activity">
    <reaction evidence="4 7">
        <text>uridine(38/39/40) in tRNA = pseudouridine(38/39/40) in tRNA</text>
        <dbReference type="Rhea" id="RHEA:22376"/>
        <dbReference type="Rhea" id="RHEA-COMP:10085"/>
        <dbReference type="Rhea" id="RHEA-COMP:10087"/>
        <dbReference type="ChEBI" id="CHEBI:65314"/>
        <dbReference type="ChEBI" id="CHEBI:65315"/>
        <dbReference type="EC" id="5.4.99.12"/>
    </reaction>
</comment>
<dbReference type="InterPro" id="IPR001406">
    <property type="entry name" value="PsdUridine_synth_TruA"/>
</dbReference>
<dbReference type="PANTHER" id="PTHR11142">
    <property type="entry name" value="PSEUDOURIDYLATE SYNTHASE"/>
    <property type="match status" value="1"/>
</dbReference>
<evidence type="ECO:0000256" key="7">
    <source>
        <dbReference type="RuleBase" id="RU003792"/>
    </source>
</evidence>
<dbReference type="AlphaFoldDB" id="A0AAU7V6K2"/>
<dbReference type="InterPro" id="IPR020097">
    <property type="entry name" value="PsdUridine_synth_TruA_a/b_dom"/>
</dbReference>
<protein>
    <recommendedName>
        <fullName evidence="4">tRNA pseudouridine synthase A</fullName>
        <ecNumber evidence="4">5.4.99.12</ecNumber>
    </recommendedName>
    <alternativeName>
        <fullName evidence="4">tRNA pseudouridine(38-40) synthase</fullName>
    </alternativeName>
    <alternativeName>
        <fullName evidence="4">tRNA pseudouridylate synthase I</fullName>
    </alternativeName>
    <alternativeName>
        <fullName evidence="4">tRNA-uridine isomerase I</fullName>
    </alternativeName>
</protein>
<dbReference type="InterPro" id="IPR020103">
    <property type="entry name" value="PsdUridine_synth_cat_dom_sf"/>
</dbReference>
<reference evidence="10" key="1">
    <citation type="submission" date="2023-11" db="EMBL/GenBank/DDBJ databases">
        <title>Scrofimicrobium hongkongense sp. nov., isolated from a patient with peritonitis.</title>
        <authorList>
            <person name="Lao H.Y."/>
            <person name="Wong A.Y.P."/>
            <person name="Ng T.L."/>
            <person name="Wong R.Y.L."/>
            <person name="Yau M.C.Y."/>
            <person name="Lam J.Y.W."/>
            <person name="Siu G.K.H."/>
        </authorList>
    </citation>
    <scope>NUCLEOTIDE SEQUENCE</scope>
    <source>
        <strain evidence="10">R131</strain>
    </source>
</reference>
<evidence type="ECO:0000256" key="3">
    <source>
        <dbReference type="ARBA" id="ARBA00023235"/>
    </source>
</evidence>
<dbReference type="GO" id="GO:0160147">
    <property type="term" value="F:tRNA pseudouridine(38-40) synthase activity"/>
    <property type="evidence" value="ECO:0007669"/>
    <property type="project" value="UniProtKB-EC"/>
</dbReference>
<dbReference type="HAMAP" id="MF_00171">
    <property type="entry name" value="TruA"/>
    <property type="match status" value="1"/>
</dbReference>
<evidence type="ECO:0000256" key="5">
    <source>
        <dbReference type="PIRSR" id="PIRSR001430-1"/>
    </source>
</evidence>
<dbReference type="InterPro" id="IPR020095">
    <property type="entry name" value="PsdUridine_synth_TruA_C"/>
</dbReference>
<feature type="domain" description="Pseudouridine synthase I TruA alpha/beta" evidence="9">
    <location>
        <begin position="172"/>
        <end position="274"/>
    </location>
</feature>
<feature type="compositionally biased region" description="Basic and acidic residues" evidence="8">
    <location>
        <begin position="280"/>
        <end position="293"/>
    </location>
</feature>
<evidence type="ECO:0000313" key="10">
    <source>
        <dbReference type="EMBL" id="XBW07624.1"/>
    </source>
</evidence>
<dbReference type="Pfam" id="PF01416">
    <property type="entry name" value="PseudoU_synth_1"/>
    <property type="match status" value="1"/>
</dbReference>
<dbReference type="PANTHER" id="PTHR11142:SF0">
    <property type="entry name" value="TRNA PSEUDOURIDINE SYNTHASE-LIKE 1"/>
    <property type="match status" value="1"/>
</dbReference>